<reference evidence="2" key="1">
    <citation type="journal article" date="2015" name="Nat. Genet.">
        <title>The genome and transcriptome of the zoonotic hookworm Ancylostoma ceylanicum identify infection-specific gene families.</title>
        <authorList>
            <person name="Schwarz E.M."/>
            <person name="Hu Y."/>
            <person name="Antoshechkin I."/>
            <person name="Miller M.M."/>
            <person name="Sternberg P.W."/>
            <person name="Aroian R.V."/>
        </authorList>
    </citation>
    <scope>NUCLEOTIDE SEQUENCE</scope>
    <source>
        <strain evidence="2">HY135</strain>
    </source>
</reference>
<gene>
    <name evidence="1" type="primary">Acey_s0335.g2859</name>
    <name evidence="1" type="ORF">Y032_0335g2859</name>
</gene>
<keyword evidence="2" id="KW-1185">Reference proteome</keyword>
<dbReference type="Proteomes" id="UP000024635">
    <property type="component" value="Unassembled WGS sequence"/>
</dbReference>
<accession>A0A016RZM7</accession>
<dbReference type="SUPFAM" id="SSF55797">
    <property type="entry name" value="PR-1-like"/>
    <property type="match status" value="1"/>
</dbReference>
<dbReference type="InterPro" id="IPR035940">
    <property type="entry name" value="CAP_sf"/>
</dbReference>
<dbReference type="STRING" id="53326.A0A016RZM7"/>
<dbReference type="AlphaFoldDB" id="A0A016RZM7"/>
<comment type="caution">
    <text evidence="1">The sequence shown here is derived from an EMBL/GenBank/DDBJ whole genome shotgun (WGS) entry which is preliminary data.</text>
</comment>
<sequence length="135" mass="14530">MGETRFVSFFIANGFKLSSQALTRWWGQLARNGVPSNMIFSEAVRNRQTGIVTKFTKVRAATIGTQFHSIVIILSQMAWWDNINLGCAVRNCNSFYFTSCMYGPGGNIVGSSIYTIGAVCSGCPAGCVGGLCPAP</sequence>
<dbReference type="Gene3D" id="3.40.33.10">
    <property type="entry name" value="CAP"/>
    <property type="match status" value="1"/>
</dbReference>
<protein>
    <recommendedName>
        <fullName evidence="3">SCP domain-containing protein</fullName>
    </recommendedName>
</protein>
<evidence type="ECO:0000313" key="2">
    <source>
        <dbReference type="Proteomes" id="UP000024635"/>
    </source>
</evidence>
<dbReference type="OrthoDB" id="5847316at2759"/>
<proteinExistence type="predicted"/>
<dbReference type="EMBL" id="JARK01001671">
    <property type="protein sequence ID" value="EYB83434.1"/>
    <property type="molecule type" value="Genomic_DNA"/>
</dbReference>
<name>A0A016RZM7_9BILA</name>
<evidence type="ECO:0008006" key="3">
    <source>
        <dbReference type="Google" id="ProtNLM"/>
    </source>
</evidence>
<evidence type="ECO:0000313" key="1">
    <source>
        <dbReference type="EMBL" id="EYB83434.1"/>
    </source>
</evidence>
<organism evidence="1 2">
    <name type="scientific">Ancylostoma ceylanicum</name>
    <dbReference type="NCBI Taxonomy" id="53326"/>
    <lineage>
        <taxon>Eukaryota</taxon>
        <taxon>Metazoa</taxon>
        <taxon>Ecdysozoa</taxon>
        <taxon>Nematoda</taxon>
        <taxon>Chromadorea</taxon>
        <taxon>Rhabditida</taxon>
        <taxon>Rhabditina</taxon>
        <taxon>Rhabditomorpha</taxon>
        <taxon>Strongyloidea</taxon>
        <taxon>Ancylostomatidae</taxon>
        <taxon>Ancylostomatinae</taxon>
        <taxon>Ancylostoma</taxon>
    </lineage>
</organism>